<dbReference type="RefSeq" id="WP_184084692.1">
    <property type="nucleotide sequence ID" value="NZ_JACIJF010000002.1"/>
</dbReference>
<feature type="domain" description="DUF4142" evidence="2">
    <location>
        <begin position="65"/>
        <end position="200"/>
    </location>
</feature>
<dbReference type="EMBL" id="JACIJF010000002">
    <property type="protein sequence ID" value="MBB5709654.1"/>
    <property type="molecule type" value="Genomic_DNA"/>
</dbReference>
<organism evidence="3 4">
    <name type="scientific">Sphingomonas xinjiangensis</name>
    <dbReference type="NCBI Taxonomy" id="643568"/>
    <lineage>
        <taxon>Bacteria</taxon>
        <taxon>Pseudomonadati</taxon>
        <taxon>Pseudomonadota</taxon>
        <taxon>Alphaproteobacteria</taxon>
        <taxon>Sphingomonadales</taxon>
        <taxon>Sphingomonadaceae</taxon>
        <taxon>Sphingomonas</taxon>
    </lineage>
</organism>
<feature type="chain" id="PRO_5032992302" evidence="1">
    <location>
        <begin position="17"/>
        <end position="200"/>
    </location>
</feature>
<dbReference type="InterPro" id="IPR025419">
    <property type="entry name" value="DUF4142"/>
</dbReference>
<dbReference type="AlphaFoldDB" id="A0A840Y9Z0"/>
<proteinExistence type="predicted"/>
<evidence type="ECO:0000313" key="4">
    <source>
        <dbReference type="Proteomes" id="UP000527143"/>
    </source>
</evidence>
<dbReference type="PANTHER" id="PTHR38593:SF1">
    <property type="entry name" value="BLR2558 PROTEIN"/>
    <property type="match status" value="1"/>
</dbReference>
<dbReference type="InterPro" id="IPR012347">
    <property type="entry name" value="Ferritin-like"/>
</dbReference>
<protein>
    <submittedName>
        <fullName evidence="3">Putative membrane protein</fullName>
    </submittedName>
</protein>
<reference evidence="3 4" key="1">
    <citation type="submission" date="2020-08" db="EMBL/GenBank/DDBJ databases">
        <title>Genomic Encyclopedia of Type Strains, Phase IV (KMG-IV): sequencing the most valuable type-strain genomes for metagenomic binning, comparative biology and taxonomic classification.</title>
        <authorList>
            <person name="Goeker M."/>
        </authorList>
    </citation>
    <scope>NUCLEOTIDE SEQUENCE [LARGE SCALE GENOMIC DNA]</scope>
    <source>
        <strain evidence="3 4">DSM 26736</strain>
    </source>
</reference>
<name>A0A840Y9Z0_9SPHN</name>
<keyword evidence="1" id="KW-0732">Signal</keyword>
<accession>A0A840Y9Z0</accession>
<keyword evidence="4" id="KW-1185">Reference proteome</keyword>
<sequence length="200" mass="20581">MKKILTLGLLPALALAACNGGTTENSTANTADGGVSNAGLATDAMTPGNEADNALMTGEAATPSQKFANDVGASDFFEIQSGKMAQEKAQNQALKDFGGMIVQHHTESTQKLTAAGAKAEPAIVPNPALNAEQEANLAALEKAEGAAFDALFKQQQTVAHEKALTLLKGYESDGDVAALKAFAADAQKVVQSHLTKIKSL</sequence>
<evidence type="ECO:0000256" key="1">
    <source>
        <dbReference type="SAM" id="SignalP"/>
    </source>
</evidence>
<dbReference type="Proteomes" id="UP000527143">
    <property type="component" value="Unassembled WGS sequence"/>
</dbReference>
<evidence type="ECO:0000313" key="3">
    <source>
        <dbReference type="EMBL" id="MBB5709654.1"/>
    </source>
</evidence>
<feature type="signal peptide" evidence="1">
    <location>
        <begin position="1"/>
        <end position="16"/>
    </location>
</feature>
<dbReference type="PANTHER" id="PTHR38593">
    <property type="entry name" value="BLR2558 PROTEIN"/>
    <property type="match status" value="1"/>
</dbReference>
<evidence type="ECO:0000259" key="2">
    <source>
        <dbReference type="Pfam" id="PF13628"/>
    </source>
</evidence>
<dbReference type="Pfam" id="PF13628">
    <property type="entry name" value="DUF4142"/>
    <property type="match status" value="1"/>
</dbReference>
<dbReference type="Gene3D" id="1.20.1260.10">
    <property type="match status" value="1"/>
</dbReference>
<dbReference type="PROSITE" id="PS51257">
    <property type="entry name" value="PROKAR_LIPOPROTEIN"/>
    <property type="match status" value="1"/>
</dbReference>
<comment type="caution">
    <text evidence="3">The sequence shown here is derived from an EMBL/GenBank/DDBJ whole genome shotgun (WGS) entry which is preliminary data.</text>
</comment>
<gene>
    <name evidence="3" type="ORF">FHT02_000876</name>
</gene>